<keyword evidence="3" id="KW-1185">Reference proteome</keyword>
<dbReference type="AlphaFoldDB" id="A0A9P5X8A3"/>
<dbReference type="EMBL" id="MU151249">
    <property type="protein sequence ID" value="KAF9446359.1"/>
    <property type="molecule type" value="Genomic_DNA"/>
</dbReference>
<reference evidence="2" key="1">
    <citation type="submission" date="2020-11" db="EMBL/GenBank/DDBJ databases">
        <authorList>
            <consortium name="DOE Joint Genome Institute"/>
            <person name="Ahrendt S."/>
            <person name="Riley R."/>
            <person name="Andreopoulos W."/>
            <person name="Labutti K."/>
            <person name="Pangilinan J."/>
            <person name="Ruiz-Duenas F.J."/>
            <person name="Barrasa J.M."/>
            <person name="Sanchez-Garcia M."/>
            <person name="Camarero S."/>
            <person name="Miyauchi S."/>
            <person name="Serrano A."/>
            <person name="Linde D."/>
            <person name="Babiker R."/>
            <person name="Drula E."/>
            <person name="Ayuso-Fernandez I."/>
            <person name="Pacheco R."/>
            <person name="Padilla G."/>
            <person name="Ferreira P."/>
            <person name="Barriuso J."/>
            <person name="Kellner H."/>
            <person name="Castanera R."/>
            <person name="Alfaro M."/>
            <person name="Ramirez L."/>
            <person name="Pisabarro A.G."/>
            <person name="Kuo A."/>
            <person name="Tritt A."/>
            <person name="Lipzen A."/>
            <person name="He G."/>
            <person name="Yan M."/>
            <person name="Ng V."/>
            <person name="Cullen D."/>
            <person name="Martin F."/>
            <person name="Rosso M.-N."/>
            <person name="Henrissat B."/>
            <person name="Hibbett D."/>
            <person name="Martinez A.T."/>
            <person name="Grigoriev I.V."/>
        </authorList>
    </citation>
    <scope>NUCLEOTIDE SEQUENCE</scope>
    <source>
        <strain evidence="2">MF-IS2</strain>
    </source>
</reference>
<evidence type="ECO:0000313" key="2">
    <source>
        <dbReference type="EMBL" id="KAF9446359.1"/>
    </source>
</evidence>
<evidence type="ECO:0000256" key="1">
    <source>
        <dbReference type="SAM" id="MobiDB-lite"/>
    </source>
</evidence>
<dbReference type="Proteomes" id="UP000807342">
    <property type="component" value="Unassembled WGS sequence"/>
</dbReference>
<name>A0A9P5X8A3_9AGAR</name>
<proteinExistence type="predicted"/>
<sequence>MSPYVRKDCTAHWQFPGELSLVERVELFWNTDWEEQLKSAGTDKAGGDSKTEGIKRLKDNALERLIKDISEHLPISGFKTKNDQVLCLDAIKRYIISQNTGAIELVRLVQRGLPFDELHIRLLSFSTVKPEDKIFKEKDALIIKPQRVAASLLSRLESDPRKFFGKPLQLPTVDQYSIFTELMKRFLLFFHQSVRIHYQSLSPLGAYPTQPQSEQVAVMKVAAYNLLLQYANPQLCSRFYPELNLFNLTARESPAEVRAHVSDQTYRYLMTGRADGFIVTLTNSTAGVVDDNYSVKRVLVDSINQDKMVDIYAPLEPPKYEKLLEKLDKNWKISKTGISYEIVLVEAKRLQPPYKENGDGTSGKSGKDGQDFPRSRLKQHLKQVISECAAIKEYGPDKCRILKFILSDGDQWIYGILKNPHTDAIEPRECFYAVVNNPNLDRTEIVIKFLAAWTYGSWPVRRLVVLGIHTILILSRALSGHFMKGIGRRKGGAAVGSKCTSTNLT</sequence>
<feature type="region of interest" description="Disordered" evidence="1">
    <location>
        <begin position="353"/>
        <end position="372"/>
    </location>
</feature>
<protein>
    <submittedName>
        <fullName evidence="2">Uncharacterized protein</fullName>
    </submittedName>
</protein>
<gene>
    <name evidence="2" type="ORF">P691DRAFT_783793</name>
</gene>
<comment type="caution">
    <text evidence="2">The sequence shown here is derived from an EMBL/GenBank/DDBJ whole genome shotgun (WGS) entry which is preliminary data.</text>
</comment>
<accession>A0A9P5X8A3</accession>
<evidence type="ECO:0000313" key="3">
    <source>
        <dbReference type="Proteomes" id="UP000807342"/>
    </source>
</evidence>
<organism evidence="2 3">
    <name type="scientific">Macrolepiota fuliginosa MF-IS2</name>
    <dbReference type="NCBI Taxonomy" id="1400762"/>
    <lineage>
        <taxon>Eukaryota</taxon>
        <taxon>Fungi</taxon>
        <taxon>Dikarya</taxon>
        <taxon>Basidiomycota</taxon>
        <taxon>Agaricomycotina</taxon>
        <taxon>Agaricomycetes</taxon>
        <taxon>Agaricomycetidae</taxon>
        <taxon>Agaricales</taxon>
        <taxon>Agaricineae</taxon>
        <taxon>Agaricaceae</taxon>
        <taxon>Macrolepiota</taxon>
    </lineage>
</organism>